<accession>A0A2T9HX54</accession>
<evidence type="ECO:0000313" key="9">
    <source>
        <dbReference type="EMBL" id="EDC9468117.1"/>
    </source>
</evidence>
<dbReference type="EMBL" id="DAAQWY010000017">
    <property type="protein sequence ID" value="HAE1220563.1"/>
    <property type="molecule type" value="Genomic_DNA"/>
</dbReference>
<dbReference type="InterPro" id="IPR053802">
    <property type="entry name" value="DUF6950"/>
</dbReference>
<gene>
    <name evidence="7" type="ORF">A3Z75_15720</name>
    <name evidence="10" type="ORF">B7643_16965</name>
    <name evidence="8" type="ORF">BEI99_21325</name>
    <name evidence="9" type="ORF">BH418_15585</name>
    <name evidence="25" type="ORF">C4792_21200</name>
    <name evidence="11" type="ORF">CB381_18150</name>
    <name evidence="12" type="ORF">CBN47_06055</name>
    <name evidence="2" type="ORF">DKS77_14100</name>
    <name evidence="4" type="ORF">DLB38_16840</name>
    <name evidence="3" type="ORF">DNV88_18320</name>
    <name evidence="5" type="ORF">DUR08_17150</name>
    <name evidence="6" type="ORF">EPK73_14490</name>
    <name evidence="23" type="ORF">G2913_20865</name>
    <name evidence="24" type="ORF">G4K93_004288</name>
    <name evidence="19" type="ORF">GB020_20655</name>
    <name evidence="18" type="ORF">GB182_20925</name>
    <name evidence="21" type="ORF">GB352_20620</name>
    <name evidence="17" type="ORF">GB356_20920</name>
    <name evidence="22" type="ORF">GB394_20960</name>
    <name evidence="16" type="ORF">GB613_18490</name>
    <name evidence="20" type="ORF">GBS17_20925</name>
    <name evidence="13" type="ORF">GBX08_20955</name>
    <name evidence="14" type="ORF">GBY12_20635</name>
    <name evidence="15" type="ORF">GBY78_20960</name>
</gene>
<evidence type="ECO:0000313" key="17">
    <source>
        <dbReference type="EMBL" id="HAB2371883.1"/>
    </source>
</evidence>
<proteinExistence type="predicted"/>
<evidence type="ECO:0000313" key="23">
    <source>
        <dbReference type="EMBL" id="HAE1220563.1"/>
    </source>
</evidence>
<sequence>MNFKNSNELYEICENSLNKEYRFGSNDCNILCLRVLDLKHGTDWAEVANYNSVIDGVRQLNELGFKSTQEIIKQYADETKHPIDGDIWLDTENPLLMAVVFSNRLIGVNDEHTQFKLIPLKDHGKYYRIRK</sequence>
<evidence type="ECO:0000313" key="16">
    <source>
        <dbReference type="EMBL" id="HAB2060619.1"/>
    </source>
</evidence>
<evidence type="ECO:0000313" key="22">
    <source>
        <dbReference type="EMBL" id="HAB6238637.1"/>
    </source>
</evidence>
<dbReference type="EMBL" id="DAAFXG010000016">
    <property type="protein sequence ID" value="HAB1884735.1"/>
    <property type="molecule type" value="Genomic_DNA"/>
</dbReference>
<evidence type="ECO:0000313" key="14">
    <source>
        <dbReference type="EMBL" id="HAB1804647.1"/>
    </source>
</evidence>
<dbReference type="EMBL" id="DAAGBW010000014">
    <property type="protein sequence ID" value="HAB2426450.1"/>
    <property type="molecule type" value="Genomic_DNA"/>
</dbReference>
<evidence type="ECO:0000313" key="19">
    <source>
        <dbReference type="EMBL" id="HAB5023243.1"/>
    </source>
</evidence>
<dbReference type="EMBL" id="DAAFYT010000056">
    <property type="protein sequence ID" value="HAB2060619.1"/>
    <property type="molecule type" value="Genomic_DNA"/>
</dbReference>
<protein>
    <submittedName>
        <fullName evidence="25">Ornithine carbamoyltransferase</fullName>
    </submittedName>
</protein>
<dbReference type="Pfam" id="PF22262">
    <property type="entry name" value="DUF6950"/>
    <property type="match status" value="1"/>
</dbReference>
<dbReference type="EMBL" id="AAMIOU010000008">
    <property type="protein sequence ID" value="EDH7244588.1"/>
    <property type="molecule type" value="Genomic_DNA"/>
</dbReference>
<evidence type="ECO:0000259" key="1">
    <source>
        <dbReference type="Pfam" id="PF22262"/>
    </source>
</evidence>
<evidence type="ECO:0000313" key="25">
    <source>
        <dbReference type="EMBL" id="PVL89276.1"/>
    </source>
</evidence>
<dbReference type="Proteomes" id="UP000839928">
    <property type="component" value="Unassembled WGS sequence"/>
</dbReference>
<name>A0A2T9HX54_SALET</name>
<dbReference type="EMBL" id="QDOG01000015">
    <property type="protein sequence ID" value="PVL89276.1"/>
    <property type="molecule type" value="Genomic_DNA"/>
</dbReference>
<evidence type="ECO:0000313" key="11">
    <source>
        <dbReference type="EMBL" id="EDH6341820.1"/>
    </source>
</evidence>
<reference evidence="3" key="3">
    <citation type="submission" date="2018-06" db="EMBL/GenBank/DDBJ databases">
        <authorList>
            <person name="Ashton P.M."/>
            <person name="Dallman T."/>
            <person name="Nair S."/>
            <person name="De Pinna E."/>
            <person name="Peters T."/>
            <person name="Grant K."/>
        </authorList>
    </citation>
    <scope>NUCLEOTIDE SEQUENCE</scope>
    <source>
        <strain evidence="5">152447</strain>
        <strain evidence="2">208936</strain>
        <strain evidence="4">250819</strain>
        <strain evidence="11">369915</strain>
        <strain evidence="3">428140</strain>
    </source>
</reference>
<dbReference type="EMBL" id="DAAHFX010000017">
    <property type="protein sequence ID" value="HAB5941830.1"/>
    <property type="molecule type" value="Genomic_DNA"/>
</dbReference>
<dbReference type="EMBL" id="AAKRAK010000018">
    <property type="protein sequence ID" value="ECU7934325.1"/>
    <property type="molecule type" value="Genomic_DNA"/>
</dbReference>
<dbReference type="EMBL" id="DAAFWP010000016">
    <property type="protein sequence ID" value="HAB1804647.1"/>
    <property type="molecule type" value="Genomic_DNA"/>
</dbReference>
<dbReference type="EMBL" id="DAAFUE010000014">
    <property type="protein sequence ID" value="HAB1572430.1"/>
    <property type="molecule type" value="Genomic_DNA"/>
</dbReference>
<evidence type="ECO:0000313" key="15">
    <source>
        <dbReference type="EMBL" id="HAB1884735.1"/>
    </source>
</evidence>
<reference evidence="7" key="5">
    <citation type="submission" date="2018-07" db="EMBL/GenBank/DDBJ databases">
        <authorList>
            <consortium name="NARMS: The National Antimicrobial Resistance Monitoring System"/>
        </authorList>
    </citation>
    <scope>NUCLEOTIDE SEQUENCE</scope>
    <source>
        <strain evidence="7">CVM N57313F</strain>
        <strain evidence="8">FSIS1607168</strain>
    </source>
</reference>
<evidence type="ECO:0000313" key="2">
    <source>
        <dbReference type="EMBL" id="EBQ8901902.1"/>
    </source>
</evidence>
<reference evidence="25 26" key="2">
    <citation type="submission" date="2018-04" db="EMBL/GenBank/DDBJ databases">
        <title>Serotype diversity and antimicrobial resistance among Salmonella enterica isolated from patients at an equine referral hospital.</title>
        <authorList>
            <person name="Leon I.M."/>
            <person name="Lawhon S.D."/>
            <person name="Norman K.N."/>
            <person name="Threadgill D.S."/>
            <person name="Ohta N."/>
            <person name="Vinasco J."/>
            <person name="Scott H.M."/>
        </authorList>
    </citation>
    <scope>NUCLEOTIDE SEQUENCE [LARGE SCALE GENOMIC DNA]</scope>
    <source>
        <strain evidence="25 26">167</strain>
    </source>
</reference>
<evidence type="ECO:0000313" key="8">
    <source>
        <dbReference type="EMBL" id="ECU7934325.1"/>
    </source>
</evidence>
<dbReference type="EMBL" id="AAGQWK010000019">
    <property type="protein sequence ID" value="EBR0143507.1"/>
    <property type="molecule type" value="Genomic_DNA"/>
</dbReference>
<dbReference type="EMBL" id="AALSOQ010000017">
    <property type="protein sequence ID" value="EDC9468117.1"/>
    <property type="molecule type" value="Genomic_DNA"/>
</dbReference>
<dbReference type="EMBL" id="AAMIHC010000022">
    <property type="protein sequence ID" value="EDH6341820.1"/>
    <property type="molecule type" value="Genomic_DNA"/>
</dbReference>
<dbReference type="EMBL" id="AAGQKS010000020">
    <property type="protein sequence ID" value="EBQ8901902.1"/>
    <property type="molecule type" value="Genomic_DNA"/>
</dbReference>
<dbReference type="EMBL" id="DAAGXT010000017">
    <property type="protein sequence ID" value="HAB5023243.1"/>
    <property type="molecule type" value="Genomic_DNA"/>
</dbReference>
<evidence type="ECO:0000313" key="4">
    <source>
        <dbReference type="EMBL" id="EBU7986399.1"/>
    </source>
</evidence>
<reference evidence="6" key="6">
    <citation type="submission" date="2019-01" db="EMBL/GenBank/DDBJ databases">
        <authorList>
            <consortium name="GenomeTrakr network: Whole genome sequencing for foodborne pathogen traceback"/>
        </authorList>
    </citation>
    <scope>NUCLEOTIDE SEQUENCE</scope>
    <source>
        <strain evidence="9">ADRDL-16-8871</strain>
        <strain evidence="6">FSIS21923161</strain>
    </source>
</reference>
<evidence type="ECO:0000313" key="10">
    <source>
        <dbReference type="EMBL" id="EDG5798373.1"/>
    </source>
</evidence>
<evidence type="ECO:0000313" key="18">
    <source>
        <dbReference type="EMBL" id="HAB2426450.1"/>
    </source>
</evidence>
<evidence type="ECO:0000313" key="13">
    <source>
        <dbReference type="EMBL" id="HAB1572430.1"/>
    </source>
</evidence>
<comment type="caution">
    <text evidence="25">The sequence shown here is derived from an EMBL/GenBank/DDBJ whole genome shotgun (WGS) entry which is preliminary data.</text>
</comment>
<dbReference type="EMBL" id="AAHMZR010000023">
    <property type="protein sequence ID" value="EBY0576669.1"/>
    <property type="molecule type" value="Genomic_DNA"/>
</dbReference>
<evidence type="ECO:0000313" key="6">
    <source>
        <dbReference type="EMBL" id="ECA7463486.1"/>
    </source>
</evidence>
<reference evidence="13" key="1">
    <citation type="journal article" date="2018" name="Genome Biol.">
        <title>SKESA: strategic k-mer extension for scrupulous assemblies.</title>
        <authorList>
            <person name="Souvorov A."/>
            <person name="Agarwala R."/>
            <person name="Lipman D.J."/>
        </authorList>
    </citation>
    <scope>NUCLEOTIDE SEQUENCE</scope>
    <source>
        <strain evidence="24">13-0431</strain>
        <strain evidence="13">Salmonella enterica</strain>
    </source>
</reference>
<dbReference type="EMBL" id="AAHDEP010000030">
    <property type="protein sequence ID" value="EBU7986399.1"/>
    <property type="molecule type" value="Genomic_DNA"/>
</dbReference>
<evidence type="ECO:0000313" key="12">
    <source>
        <dbReference type="EMBL" id="EDH7244588.1"/>
    </source>
</evidence>
<reference evidence="13" key="7">
    <citation type="submission" date="2019-10" db="EMBL/GenBank/DDBJ databases">
        <authorList>
            <consortium name="NCBI Pathogen Detection Project"/>
        </authorList>
    </citation>
    <scope>NUCLEOTIDE SEQUENCE</scope>
    <source>
        <strain evidence="24">13-0431</strain>
        <strain evidence="13">Salmonella enterica</strain>
    </source>
</reference>
<reference evidence="10" key="4">
    <citation type="submission" date="2018-07" db="EMBL/GenBank/DDBJ databases">
        <authorList>
            <consortium name="PulseNet: The National Subtyping Network for Foodborne Disease Surveillance"/>
            <person name="Tarr C.L."/>
            <person name="Trees E."/>
            <person name="Katz L.S."/>
            <person name="Carleton-Romer H.A."/>
            <person name="Stroika S."/>
            <person name="Kucerova Z."/>
            <person name="Roache K.F."/>
            <person name="Sabol A.L."/>
            <person name="Besser J."/>
            <person name="Gerner-Smidt P."/>
        </authorList>
    </citation>
    <scope>NUCLEOTIDE SEQUENCE</scope>
    <source>
        <strain evidence="10">PNUSAS011364</strain>
        <strain evidence="12">PNUSAS013764</strain>
    </source>
</reference>
<evidence type="ECO:0000313" key="5">
    <source>
        <dbReference type="EMBL" id="EBY0576669.1"/>
    </source>
</evidence>
<dbReference type="EMBL" id="AAMEQR010000012">
    <property type="protein sequence ID" value="EDG5798373.1"/>
    <property type="molecule type" value="Genomic_DNA"/>
</dbReference>
<feature type="domain" description="DUF6950" evidence="1">
    <location>
        <begin position="8"/>
        <end position="128"/>
    </location>
</feature>
<dbReference type="EMBL" id="AAHVIS010000020">
    <property type="protein sequence ID" value="ECA7463486.1"/>
    <property type="molecule type" value="Genomic_DNA"/>
</dbReference>
<evidence type="ECO:0000313" key="24">
    <source>
        <dbReference type="EMBL" id="HAE6730401.1"/>
    </source>
</evidence>
<dbReference type="Proteomes" id="UP000245147">
    <property type="component" value="Unassembled WGS sequence"/>
</dbReference>
<evidence type="ECO:0000313" key="21">
    <source>
        <dbReference type="EMBL" id="HAB5941830.1"/>
    </source>
</evidence>
<dbReference type="EMBL" id="DAAGBK010000014">
    <property type="protein sequence ID" value="HAB2371883.1"/>
    <property type="molecule type" value="Genomic_DNA"/>
</dbReference>
<evidence type="ECO:0000313" key="20">
    <source>
        <dbReference type="EMBL" id="HAB5771393.1"/>
    </source>
</evidence>
<keyword evidence="25" id="KW-0808">Transferase</keyword>
<dbReference type="EMBL" id="AAKNHU010000019">
    <property type="protein sequence ID" value="ECT6084937.1"/>
    <property type="molecule type" value="Genomic_DNA"/>
</dbReference>
<dbReference type="GO" id="GO:0016740">
    <property type="term" value="F:transferase activity"/>
    <property type="evidence" value="ECO:0007669"/>
    <property type="project" value="UniProtKB-KW"/>
</dbReference>
<dbReference type="EMBL" id="DAAHHO010000015">
    <property type="protein sequence ID" value="HAB6238637.1"/>
    <property type="molecule type" value="Genomic_DNA"/>
</dbReference>
<dbReference type="RefSeq" id="WP_001009734.1">
    <property type="nucleotide sequence ID" value="NZ_JADDHT010000017.1"/>
</dbReference>
<organism evidence="25 26">
    <name type="scientific">Salmonella enterica subsp. enterica serovar Agona</name>
    <dbReference type="NCBI Taxonomy" id="58095"/>
    <lineage>
        <taxon>Bacteria</taxon>
        <taxon>Pseudomonadati</taxon>
        <taxon>Pseudomonadota</taxon>
        <taxon>Gammaproteobacteria</taxon>
        <taxon>Enterobacterales</taxon>
        <taxon>Enterobacteriaceae</taxon>
        <taxon>Salmonella</taxon>
    </lineage>
</organism>
<dbReference type="EMBL" id="DAAHEN010000017">
    <property type="protein sequence ID" value="HAB5771393.1"/>
    <property type="molecule type" value="Genomic_DNA"/>
</dbReference>
<evidence type="ECO:0000313" key="3">
    <source>
        <dbReference type="EMBL" id="EBR0143507.1"/>
    </source>
</evidence>
<evidence type="ECO:0000313" key="26">
    <source>
        <dbReference type="Proteomes" id="UP000245147"/>
    </source>
</evidence>
<evidence type="ECO:0000313" key="7">
    <source>
        <dbReference type="EMBL" id="ECT6084937.1"/>
    </source>
</evidence>
<dbReference type="AlphaFoldDB" id="A0A2T9HX54"/>
<dbReference type="EMBL" id="DAASRO010000016">
    <property type="protein sequence ID" value="HAE6730401.1"/>
    <property type="molecule type" value="Genomic_DNA"/>
</dbReference>